<dbReference type="RefSeq" id="WP_248995273.1">
    <property type="nucleotide sequence ID" value="NZ_JAKIKP010000004.1"/>
</dbReference>
<dbReference type="PANTHER" id="PTHR30469">
    <property type="entry name" value="MULTIDRUG RESISTANCE PROTEIN MDTA"/>
    <property type="match status" value="1"/>
</dbReference>
<dbReference type="Pfam" id="PF25917">
    <property type="entry name" value="BSH_RND"/>
    <property type="match status" value="1"/>
</dbReference>
<proteinExistence type="inferred from homology"/>
<dbReference type="GO" id="GO:0015562">
    <property type="term" value="F:efflux transmembrane transporter activity"/>
    <property type="evidence" value="ECO:0007669"/>
    <property type="project" value="TreeGrafter"/>
</dbReference>
<dbReference type="Pfam" id="PF25989">
    <property type="entry name" value="YknX_C"/>
    <property type="match status" value="1"/>
</dbReference>
<dbReference type="Proteomes" id="UP001139333">
    <property type="component" value="Unassembled WGS sequence"/>
</dbReference>
<name>A0A9X1ZUN0_9GAMM</name>
<accession>A0A9X1ZUN0</accession>
<dbReference type="Gene3D" id="2.40.50.100">
    <property type="match status" value="1"/>
</dbReference>
<evidence type="ECO:0000313" key="5">
    <source>
        <dbReference type="EMBL" id="MCL1142596.1"/>
    </source>
</evidence>
<dbReference type="Gene3D" id="2.40.30.170">
    <property type="match status" value="1"/>
</dbReference>
<gene>
    <name evidence="5" type="ORF">L2672_07840</name>
</gene>
<sequence>MKKLIIVMVLASVAVYGYYAMQPETVKAKRVKPVPNVVIATTKMMPIRDSVEAIGTGKAFESITVTSKITELVTNINFNDGDIVEKDALLVQLQSAEQQAKVKVAQVKLTEHMRELDRISSLVTSKTIAELERDRLQSLIDLARAELEQAVSGLTDRTIRAPFAGRLGLRQVSLGSLVSTGEAITTLDDVSKIKLDFSIPERFIQDLQPGKTVEAQAVAYPGRIFKGVVSSIDSRVNPDTRAVVVRAIMPNEDYALLPGMLMKVKFIKQSRQGLLLPEAAIIPLQEKHYVYGLTENSEIVQIPVKLGIRTRGWVEITDGLAENQDVVIRGILKVRPGDKVKTQQAENFNFAQVSNAEKAA</sequence>
<dbReference type="InterPro" id="IPR058792">
    <property type="entry name" value="Beta-barrel_RND_2"/>
</dbReference>
<dbReference type="Gene3D" id="2.40.420.20">
    <property type="match status" value="1"/>
</dbReference>
<organism evidence="5 6">
    <name type="scientific">Shewanella gaetbuli</name>
    <dbReference type="NCBI Taxonomy" id="220752"/>
    <lineage>
        <taxon>Bacteria</taxon>
        <taxon>Pseudomonadati</taxon>
        <taxon>Pseudomonadota</taxon>
        <taxon>Gammaproteobacteria</taxon>
        <taxon>Alteromonadales</taxon>
        <taxon>Shewanellaceae</taxon>
        <taxon>Shewanella</taxon>
    </lineage>
</organism>
<dbReference type="Pfam" id="PF25954">
    <property type="entry name" value="Beta-barrel_RND_2"/>
    <property type="match status" value="1"/>
</dbReference>
<evidence type="ECO:0000259" key="2">
    <source>
        <dbReference type="Pfam" id="PF25917"/>
    </source>
</evidence>
<dbReference type="InterPro" id="IPR058637">
    <property type="entry name" value="YknX-like_C"/>
</dbReference>
<feature type="domain" description="CusB-like beta-barrel" evidence="3">
    <location>
        <begin position="195"/>
        <end position="269"/>
    </location>
</feature>
<feature type="domain" description="YknX-like C-terminal permuted SH3-like" evidence="4">
    <location>
        <begin position="274"/>
        <end position="341"/>
    </location>
</feature>
<dbReference type="AlphaFoldDB" id="A0A9X1ZUN0"/>
<evidence type="ECO:0000313" key="6">
    <source>
        <dbReference type="Proteomes" id="UP001139333"/>
    </source>
</evidence>
<dbReference type="InterPro" id="IPR006143">
    <property type="entry name" value="RND_pump_MFP"/>
</dbReference>
<dbReference type="GO" id="GO:1990281">
    <property type="term" value="C:efflux pump complex"/>
    <property type="evidence" value="ECO:0007669"/>
    <property type="project" value="TreeGrafter"/>
</dbReference>
<evidence type="ECO:0000259" key="4">
    <source>
        <dbReference type="Pfam" id="PF25989"/>
    </source>
</evidence>
<evidence type="ECO:0000256" key="1">
    <source>
        <dbReference type="ARBA" id="ARBA00009477"/>
    </source>
</evidence>
<evidence type="ECO:0000259" key="3">
    <source>
        <dbReference type="Pfam" id="PF25954"/>
    </source>
</evidence>
<dbReference type="NCBIfam" id="TIGR01730">
    <property type="entry name" value="RND_mfp"/>
    <property type="match status" value="1"/>
</dbReference>
<dbReference type="InterPro" id="IPR058625">
    <property type="entry name" value="MdtA-like_BSH"/>
</dbReference>
<feature type="domain" description="Multidrug resistance protein MdtA-like barrel-sandwich hybrid" evidence="2">
    <location>
        <begin position="62"/>
        <end position="183"/>
    </location>
</feature>
<comment type="similarity">
    <text evidence="1">Belongs to the membrane fusion protein (MFP) (TC 8.A.1) family.</text>
</comment>
<keyword evidence="6" id="KW-1185">Reference proteome</keyword>
<dbReference type="FunFam" id="2.40.30.170:FF:000010">
    <property type="entry name" value="Efflux RND transporter periplasmic adaptor subunit"/>
    <property type="match status" value="1"/>
</dbReference>
<dbReference type="Gene3D" id="1.10.287.470">
    <property type="entry name" value="Helix hairpin bin"/>
    <property type="match status" value="1"/>
</dbReference>
<comment type="caution">
    <text evidence="5">The sequence shown here is derived from an EMBL/GenBank/DDBJ whole genome shotgun (WGS) entry which is preliminary data.</text>
</comment>
<dbReference type="EMBL" id="JAKIKP010000004">
    <property type="protein sequence ID" value="MCL1142596.1"/>
    <property type="molecule type" value="Genomic_DNA"/>
</dbReference>
<dbReference type="SUPFAM" id="SSF111369">
    <property type="entry name" value="HlyD-like secretion proteins"/>
    <property type="match status" value="1"/>
</dbReference>
<dbReference type="PANTHER" id="PTHR30469:SF16">
    <property type="entry name" value="HAE1 FAMILY EFFLUX PUMP MFP COMPONENT"/>
    <property type="match status" value="1"/>
</dbReference>
<reference evidence="5" key="1">
    <citation type="submission" date="2022-01" db="EMBL/GenBank/DDBJ databases">
        <title>Whole genome-based taxonomy of the Shewanellaceae.</title>
        <authorList>
            <person name="Martin-Rodriguez A.J."/>
        </authorList>
    </citation>
    <scope>NUCLEOTIDE SEQUENCE</scope>
    <source>
        <strain evidence="5">DSM 16422</strain>
    </source>
</reference>
<protein>
    <submittedName>
        <fullName evidence="5">Efflux RND transporter periplasmic adaptor subunit</fullName>
    </submittedName>
</protein>